<evidence type="ECO:0000256" key="2">
    <source>
        <dbReference type="SAM" id="Coils"/>
    </source>
</evidence>
<dbReference type="KEGG" id="oyw:OdinLCB4_007740"/>
<dbReference type="Proteomes" id="UP000186851">
    <property type="component" value="Chromosome"/>
</dbReference>
<name>A0AAF0D296_ODILC</name>
<evidence type="ECO:0000256" key="1">
    <source>
        <dbReference type="ARBA" id="ARBA00023054"/>
    </source>
</evidence>
<evidence type="ECO:0000313" key="4">
    <source>
        <dbReference type="EMBL" id="WEU40349.1"/>
    </source>
</evidence>
<dbReference type="Gene3D" id="1.10.287.510">
    <property type="entry name" value="Helix hairpin bin"/>
    <property type="match status" value="1"/>
</dbReference>
<dbReference type="AlphaFoldDB" id="A0AAF0D296"/>
<dbReference type="Pfam" id="PF02463">
    <property type="entry name" value="SMC_N"/>
    <property type="match status" value="1"/>
</dbReference>
<dbReference type="InterPro" id="IPR027417">
    <property type="entry name" value="P-loop_NTPase"/>
</dbReference>
<dbReference type="PANTHER" id="PTHR32114:SF2">
    <property type="entry name" value="ABC TRANSPORTER ABCH.3"/>
    <property type="match status" value="1"/>
</dbReference>
<sequence>MIIKSIELKNIRSYADTQIDFPTGIILFEGDIGSGKSTILLAIEFALFGLGDLKGSYLLRLGCSSGYVKLRFEVEGKEYEVFRRLVKKSSSVTQEEGYIESEGVKRILSPSELKQAVLDILKFNEPPNPRAQSVIYRYALYTPQEQMKEILWAKPDERLQTLRKAFGIEDYKIALENVHEVIGDLKESVSRYQERVRDIEAVSTKLEECRISLQQSRIQLTAVVGKYSEFEAELKKIQTELESKLTVEREIEALKSRKPLLERELKEKTEKMIKLSSESYEVYRRMIDEINLIEGLPKIDKPTEMSEGEIKNKLKELDSSITKLRGKEASIESKIHDYQQIIEKKICPTCDRPADPVDIQSKIDLKQGEKETISNSIRELETSKNNLEETLEKLREYNELQIKLKTHLNILENYTNTVNRNYEEINNYAARRVELFLELSKLEESIRQHEDLAAKIAELRRKVADKQNELNKLSSERGRLEQNIINLEKEIKDLESQLAEKERFKRLLHVLEEYIIWLKEFFEKSLVEIEKHVMLSINQEFNNRFQRWFNLLVEDNSKEARVDEDFNPIIAQDGYEPPLESLSGGEKTSIALAYRLTLNTIVQRLSVGLKSNLLILDEPTDGFSKEQLFKIRDILDEIKAPQVIIVSHERELESFANHIFRIEKVNGLSRITSTS</sequence>
<protein>
    <submittedName>
        <fullName evidence="4">SMC family ATPase</fullName>
    </submittedName>
</protein>
<evidence type="ECO:0000313" key="5">
    <source>
        <dbReference type="Proteomes" id="UP000186851"/>
    </source>
</evidence>
<evidence type="ECO:0000259" key="3">
    <source>
        <dbReference type="Pfam" id="PF02463"/>
    </source>
</evidence>
<proteinExistence type="predicted"/>
<reference evidence="4" key="2">
    <citation type="journal article" date="2022" name="Nat. Microbiol.">
        <title>A closed Candidatus Odinarchaeum chromosome exposes Asgard archaeal viruses.</title>
        <authorList>
            <person name="Tamarit D."/>
            <person name="Caceres E.F."/>
            <person name="Krupovic M."/>
            <person name="Nijland R."/>
            <person name="Eme L."/>
            <person name="Robinson N.P."/>
            <person name="Ettema T.J.G."/>
        </authorList>
    </citation>
    <scope>NUCLEOTIDE SEQUENCE</scope>
    <source>
        <strain evidence="4">LCB_4</strain>
    </source>
</reference>
<feature type="domain" description="RecF/RecN/SMC N-terminal" evidence="3">
    <location>
        <begin position="3"/>
        <end position="665"/>
    </location>
</feature>
<dbReference type="Gene3D" id="3.40.50.300">
    <property type="entry name" value="P-loop containing nucleotide triphosphate hydrolases"/>
    <property type="match status" value="2"/>
</dbReference>
<dbReference type="InterPro" id="IPR003395">
    <property type="entry name" value="RecF/RecN/SMC_N"/>
</dbReference>
<dbReference type="SUPFAM" id="SSF75712">
    <property type="entry name" value="Rad50 coiled-coil Zn hook"/>
    <property type="match status" value="1"/>
</dbReference>
<dbReference type="SUPFAM" id="SSF52540">
    <property type="entry name" value="P-loop containing nucleoside triphosphate hydrolases"/>
    <property type="match status" value="1"/>
</dbReference>
<gene>
    <name evidence="4" type="ORF">OdinLCB4_007740</name>
</gene>
<feature type="coiled-coil region" evidence="2">
    <location>
        <begin position="244"/>
        <end position="278"/>
    </location>
</feature>
<reference evidence="4" key="1">
    <citation type="journal article" date="2017" name="Nature">
        <title>Asgard archaea illuminate the origin of eukaryotic cellular complexity.</title>
        <authorList>
            <person name="Zaremba-Niedzwiedzka K."/>
            <person name="Caceres E.F."/>
            <person name="Saw J.H."/>
            <person name="Backstrom D."/>
            <person name="Juzokaite L."/>
            <person name="Vancaester E."/>
            <person name="Seitz K.W."/>
            <person name="Anantharaman K."/>
            <person name="Starnawski P."/>
            <person name="Kjeldsen K.U."/>
            <person name="Scott M.B."/>
            <person name="Nunoura T."/>
            <person name="Banfield J.F."/>
            <person name="Schramm A."/>
            <person name="Baker B.J."/>
            <person name="Spang A."/>
            <person name="Ettema T.J.G."/>
        </authorList>
    </citation>
    <scope>NUCLEOTIDE SEQUENCE</scope>
    <source>
        <strain evidence="4">LCB_4</strain>
    </source>
</reference>
<organism evidence="4 5">
    <name type="scientific">Odinarchaeota yellowstonii (strain LCB_4)</name>
    <dbReference type="NCBI Taxonomy" id="1841599"/>
    <lineage>
        <taxon>Archaea</taxon>
        <taxon>Promethearchaeati</taxon>
        <taxon>Candidatus Odinarchaeota</taxon>
        <taxon>Candidatus Odinarchaeia</taxon>
        <taxon>Candidatus Odinarchaeales</taxon>
        <taxon>Candidatus Odinarchaeaceae</taxon>
        <taxon>Candidatus Odinarchaeum</taxon>
    </lineage>
</organism>
<dbReference type="EMBL" id="CP091871">
    <property type="protein sequence ID" value="WEU40349.1"/>
    <property type="molecule type" value="Genomic_DNA"/>
</dbReference>
<keyword evidence="1 2" id="KW-0175">Coiled coil</keyword>
<dbReference type="PANTHER" id="PTHR32114">
    <property type="entry name" value="ABC TRANSPORTER ABCH.3"/>
    <property type="match status" value="1"/>
</dbReference>
<accession>A0AAF0D296</accession>
<feature type="coiled-coil region" evidence="2">
    <location>
        <begin position="370"/>
        <end position="507"/>
    </location>
</feature>